<dbReference type="Gene3D" id="3.40.50.300">
    <property type="entry name" value="P-loop containing nucleotide triphosphate hydrolases"/>
    <property type="match status" value="1"/>
</dbReference>
<dbReference type="NCBIfam" id="NF041296">
    <property type="entry name" value="RNAactase_tcmA_Halo"/>
    <property type="match status" value="1"/>
</dbReference>
<evidence type="ECO:0000256" key="3">
    <source>
        <dbReference type="ARBA" id="ARBA00022679"/>
    </source>
</evidence>
<dbReference type="InterPro" id="IPR000182">
    <property type="entry name" value="GNAT_dom"/>
</dbReference>
<evidence type="ECO:0000256" key="9">
    <source>
        <dbReference type="ARBA" id="ARBA00049883"/>
    </source>
</evidence>
<dbReference type="Gene3D" id="3.40.50.11040">
    <property type="match status" value="1"/>
</dbReference>
<dbReference type="InterPro" id="IPR016181">
    <property type="entry name" value="Acyl_CoA_acyltransferase"/>
</dbReference>
<keyword evidence="6 12" id="KW-0067">ATP-binding</keyword>
<dbReference type="GO" id="GO:0051391">
    <property type="term" value="P:tRNA acetylation"/>
    <property type="evidence" value="ECO:0007669"/>
    <property type="project" value="UniProtKB-UniRule"/>
</dbReference>
<feature type="binding site" evidence="12">
    <location>
        <begin position="540"/>
        <end position="542"/>
    </location>
    <ligand>
        <name>acetyl-CoA</name>
        <dbReference type="ChEBI" id="CHEBI:57288"/>
    </ligand>
</feature>
<feature type="binding site" evidence="12">
    <location>
        <position position="222"/>
    </location>
    <ligand>
        <name>ATP</name>
        <dbReference type="ChEBI" id="CHEBI:30616"/>
    </ligand>
</feature>
<evidence type="ECO:0000313" key="17">
    <source>
        <dbReference type="Proteomes" id="UP001056855"/>
    </source>
</evidence>
<dbReference type="Proteomes" id="UP001056855">
    <property type="component" value="Chromosome"/>
</dbReference>
<evidence type="ECO:0000256" key="1">
    <source>
        <dbReference type="ARBA" id="ARBA00022490"/>
    </source>
</evidence>
<comment type="function">
    <text evidence="12">Catalyzes the formation of N(4)-acetylcytidine (ac(4)C) at the wobble position of tRNA(Met), by using acetyl-CoA as an acetyl donor and ATP (or GTP).</text>
</comment>
<dbReference type="InterPro" id="IPR038321">
    <property type="entry name" value="TmcA_C_sf"/>
</dbReference>
<organism evidence="16 17">
    <name type="scientific">Natronosalvus rutilus</name>
    <dbReference type="NCBI Taxonomy" id="2953753"/>
    <lineage>
        <taxon>Archaea</taxon>
        <taxon>Methanobacteriati</taxon>
        <taxon>Methanobacteriota</taxon>
        <taxon>Stenosarchaea group</taxon>
        <taxon>Halobacteria</taxon>
        <taxon>Halobacteriales</taxon>
        <taxon>Natrialbaceae</taxon>
        <taxon>Natronosalvus</taxon>
    </lineage>
</organism>
<dbReference type="InterPro" id="IPR007807">
    <property type="entry name" value="TcmA/NAT10_helicase"/>
</dbReference>
<dbReference type="RefSeq" id="WP_254156171.1">
    <property type="nucleotide sequence ID" value="NZ_CP100355.1"/>
</dbReference>
<dbReference type="EMBL" id="CP100355">
    <property type="protein sequence ID" value="UTF52303.1"/>
    <property type="molecule type" value="Genomic_DNA"/>
</dbReference>
<comment type="caution">
    <text evidence="12">Lacks conserved residue(s) required for the propagation of feature annotation.</text>
</comment>
<evidence type="ECO:0000256" key="2">
    <source>
        <dbReference type="ARBA" id="ARBA00022555"/>
    </source>
</evidence>
<protein>
    <recommendedName>
        <fullName evidence="12">tRNA(Met) cytidine acetyltransferase TmcA</fullName>
        <ecNumber evidence="12">2.3.1.193</ecNumber>
    </recommendedName>
</protein>
<keyword evidence="5 12" id="KW-0547">Nucleotide-binding</keyword>
<keyword evidence="2 12" id="KW-0820">tRNA-binding</keyword>
<evidence type="ECO:0000313" key="16">
    <source>
        <dbReference type="EMBL" id="UTF52303.1"/>
    </source>
</evidence>
<dbReference type="InterPro" id="IPR013562">
    <property type="entry name" value="TmcA/NAT10_N"/>
</dbReference>
<keyword evidence="17" id="KW-1185">Reference proteome</keyword>
<dbReference type="EC" id="2.3.1.193" evidence="12"/>
<evidence type="ECO:0000256" key="4">
    <source>
        <dbReference type="ARBA" id="ARBA00022694"/>
    </source>
</evidence>
<dbReference type="GO" id="GO:0000049">
    <property type="term" value="F:tRNA binding"/>
    <property type="evidence" value="ECO:0007669"/>
    <property type="project" value="UniProtKB-UniRule"/>
</dbReference>
<reference evidence="16" key="1">
    <citation type="submission" date="2022-06" db="EMBL/GenBank/DDBJ databases">
        <title>Diverse halophilic archaea isolated from saline environments.</title>
        <authorList>
            <person name="Cui H.-L."/>
        </authorList>
    </citation>
    <scope>NUCLEOTIDE SEQUENCE</scope>
    <source>
        <strain evidence="16">WLHS1</strain>
    </source>
</reference>
<dbReference type="GO" id="GO:0002101">
    <property type="term" value="P:tRNA wobble cytosine modification"/>
    <property type="evidence" value="ECO:0007669"/>
    <property type="project" value="UniProtKB-UniRule"/>
</dbReference>
<gene>
    <name evidence="12" type="primary">tmcA</name>
    <name evidence="16" type="ORF">NGM29_10925</name>
</gene>
<dbReference type="PANTHER" id="PTHR10925:SF5">
    <property type="entry name" value="RNA CYTIDINE ACETYLTRANSFERASE"/>
    <property type="match status" value="1"/>
</dbReference>
<dbReference type="Gene3D" id="1.20.120.890">
    <property type="entry name" value="tRNA(Met) cytidine acetyltransferase, tail domain"/>
    <property type="match status" value="1"/>
</dbReference>
<evidence type="ECO:0000259" key="15">
    <source>
        <dbReference type="Pfam" id="PF13718"/>
    </source>
</evidence>
<proteinExistence type="inferred from homology"/>
<evidence type="ECO:0000259" key="14">
    <source>
        <dbReference type="Pfam" id="PF08351"/>
    </source>
</evidence>
<keyword evidence="1 12" id="KW-0963">Cytoplasm</keyword>
<dbReference type="Pfam" id="PF08351">
    <property type="entry name" value="TmcA_N"/>
    <property type="match status" value="1"/>
</dbReference>
<dbReference type="HAMAP" id="MF_01886">
    <property type="entry name" value="tRNA_acetyltr_TmcA"/>
    <property type="match status" value="1"/>
</dbReference>
<feature type="domain" description="TcmA/NAT10 helicase" evidence="13">
    <location>
        <begin position="240"/>
        <end position="412"/>
    </location>
</feature>
<evidence type="ECO:0000256" key="10">
    <source>
        <dbReference type="ARBA" id="ARBA00049889"/>
    </source>
</evidence>
<dbReference type="GO" id="GO:1990883">
    <property type="term" value="F:18S rRNA cytidine N-acetyltransferase activity"/>
    <property type="evidence" value="ECO:0007669"/>
    <property type="project" value="TreeGrafter"/>
</dbReference>
<dbReference type="InterPro" id="IPR024914">
    <property type="entry name" value="tRNA_acetyltr_TmcA"/>
</dbReference>
<evidence type="ECO:0000256" key="11">
    <source>
        <dbReference type="ARBA" id="ARBA00049914"/>
    </source>
</evidence>
<dbReference type="GO" id="GO:0005737">
    <property type="term" value="C:cytoplasm"/>
    <property type="evidence" value="ECO:0007669"/>
    <property type="project" value="UniProtKB-SubCell"/>
</dbReference>
<keyword evidence="8 12" id="KW-0012">Acyltransferase</keyword>
<evidence type="ECO:0000256" key="5">
    <source>
        <dbReference type="ARBA" id="ARBA00022741"/>
    </source>
</evidence>
<accession>A0A9E7SVH9</accession>
<dbReference type="SUPFAM" id="SSF55729">
    <property type="entry name" value="Acyl-CoA N-acyltransferases (Nat)"/>
    <property type="match status" value="1"/>
</dbReference>
<dbReference type="InterPro" id="IPR032672">
    <property type="entry name" value="TmcA/NAT10/Kre33"/>
</dbReference>
<evidence type="ECO:0000259" key="13">
    <source>
        <dbReference type="Pfam" id="PF05127"/>
    </source>
</evidence>
<evidence type="ECO:0000256" key="8">
    <source>
        <dbReference type="ARBA" id="ARBA00023315"/>
    </source>
</evidence>
<sequence length="776" mass="85113">MNVAAHARALREEAASVDERRGLVLAGDRERGYEVLATVLESLDVPISQTTLVGPEDRLRCEHRTQSEAGALLGTTREVVVLDAHDTLEPNALGKLVGTIDAGGLLILLTPSLEEWPDERGSFERSMAVPPFELEDVTGRFRARLVETLRVHRGIAIVDVDDDRLEDDGLTHPAPRLVYRGEQVQTNDVVARADVVDAEAHDDRRTRHFLQDAYDACYTDDQRTALETLERLRSPKNAVVLEADRGRGKSSAIGLAAGCFAAAGDHVLVTAPAWANAAEAFARASELLEGCGDLEGGSDRNGRRLRTVDGGTIEYAPPLEAVSRAETADVVLVDEAAALSVTVLESLLAADRIAFATTIHGYEGAGRGFSVRFRDRLEASDHDVSEYVLQEPIRYAAGDPLEVWSFRAMLLDASPPVAPLIEDATPESVEYRRLEPDALLEDESLLREVVGLLVLAHYRTEPNDLARLLDAPNLETRALLQDSHVVSVTLLAREGNLSEADRARMYEGGRIRGNMIPDILTSHVRDESAGEASGIRVVRIATHHARRERGLGSHLLERIREEFDGAVDWLGTGFGATPDLVSFWRANGYRTIHLSTTRNDTSGEYSAIMITPLSEAGEALLERHATRFARRLPRVLSDTLHDLDPDVVRAVTRSIGTEYAPPLELSSHEWRVVAGAAYGPGLYDVDPGPFRRLVISALIGRPPELADALTTRQVQLLVRRVLQAHTWDDVAADLEFHSPRQCMRAFGSALQPLVDHYGTAAAQAVRERFLDDESCE</sequence>
<dbReference type="KEGG" id="sawl:NGM29_10925"/>
<comment type="catalytic activity">
    <reaction evidence="11">
        <text>a cytidine in mRNA + acetyl-CoA + ATP + H2O = an N(4)-acetylcytidine in mRNA + ADP + phosphate + CoA + H(+)</text>
        <dbReference type="Rhea" id="RHEA:58480"/>
        <dbReference type="Rhea" id="RHEA-COMP:15145"/>
        <dbReference type="Rhea" id="RHEA-COMP:15146"/>
        <dbReference type="ChEBI" id="CHEBI:15377"/>
        <dbReference type="ChEBI" id="CHEBI:15378"/>
        <dbReference type="ChEBI" id="CHEBI:30616"/>
        <dbReference type="ChEBI" id="CHEBI:43474"/>
        <dbReference type="ChEBI" id="CHEBI:57287"/>
        <dbReference type="ChEBI" id="CHEBI:57288"/>
        <dbReference type="ChEBI" id="CHEBI:74900"/>
        <dbReference type="ChEBI" id="CHEBI:82748"/>
        <dbReference type="ChEBI" id="CHEBI:456216"/>
    </reaction>
</comment>
<keyword evidence="4 12" id="KW-0819">tRNA processing</keyword>
<dbReference type="GO" id="GO:0005524">
    <property type="term" value="F:ATP binding"/>
    <property type="evidence" value="ECO:0007669"/>
    <property type="project" value="UniProtKB-UniRule"/>
</dbReference>
<comment type="catalytic activity">
    <reaction evidence="9">
        <text>a cytidine in tRNA + acetyl-CoA + ATP + H2O = an N(4)-acetylcytidine in tRNA + ADP + phosphate + CoA + H(+)</text>
        <dbReference type="Rhea" id="RHEA:53876"/>
        <dbReference type="Rhea" id="RHEA-COMP:13670"/>
        <dbReference type="Rhea" id="RHEA-COMP:13671"/>
        <dbReference type="ChEBI" id="CHEBI:15377"/>
        <dbReference type="ChEBI" id="CHEBI:15378"/>
        <dbReference type="ChEBI" id="CHEBI:30616"/>
        <dbReference type="ChEBI" id="CHEBI:43474"/>
        <dbReference type="ChEBI" id="CHEBI:57287"/>
        <dbReference type="ChEBI" id="CHEBI:57288"/>
        <dbReference type="ChEBI" id="CHEBI:74900"/>
        <dbReference type="ChEBI" id="CHEBI:82748"/>
        <dbReference type="ChEBI" id="CHEBI:456216"/>
    </reaction>
</comment>
<dbReference type="InterPro" id="IPR053477">
    <property type="entry name" value="tRNA_Cytidine_AcTrnsfr"/>
</dbReference>
<comment type="catalytic activity">
    <reaction evidence="12">
        <text>cytidine(34) in elongator tRNA(Met) + acetyl-CoA + ATP + H2O = N(4)-acetylcytidine(34) in elongator tRNA(Met) + ADP + phosphate + CoA + H(+)</text>
        <dbReference type="Rhea" id="RHEA:43788"/>
        <dbReference type="Rhea" id="RHEA-COMP:10693"/>
        <dbReference type="Rhea" id="RHEA-COMP:10694"/>
        <dbReference type="ChEBI" id="CHEBI:15377"/>
        <dbReference type="ChEBI" id="CHEBI:15378"/>
        <dbReference type="ChEBI" id="CHEBI:30616"/>
        <dbReference type="ChEBI" id="CHEBI:43474"/>
        <dbReference type="ChEBI" id="CHEBI:57287"/>
        <dbReference type="ChEBI" id="CHEBI:57288"/>
        <dbReference type="ChEBI" id="CHEBI:74900"/>
        <dbReference type="ChEBI" id="CHEBI:82748"/>
        <dbReference type="ChEBI" id="CHEBI:456216"/>
        <dbReference type="EC" id="2.3.1.193"/>
    </reaction>
</comment>
<dbReference type="GeneID" id="73290565"/>
<evidence type="ECO:0000256" key="12">
    <source>
        <dbReference type="HAMAP-Rule" id="MF_01886"/>
    </source>
</evidence>
<dbReference type="AlphaFoldDB" id="A0A9E7SVH9"/>
<dbReference type="Gene3D" id="3.40.630.30">
    <property type="match status" value="1"/>
</dbReference>
<comment type="similarity">
    <text evidence="12">Belongs to the TmcA family.</text>
</comment>
<evidence type="ECO:0000256" key="6">
    <source>
        <dbReference type="ARBA" id="ARBA00022840"/>
    </source>
</evidence>
<dbReference type="Pfam" id="PF13718">
    <property type="entry name" value="GNAT_acetyltr_2"/>
    <property type="match status" value="1"/>
</dbReference>
<evidence type="ECO:0000256" key="7">
    <source>
        <dbReference type="ARBA" id="ARBA00022884"/>
    </source>
</evidence>
<name>A0A9E7SVH9_9EURY</name>
<keyword evidence="7 12" id="KW-0694">RNA-binding</keyword>
<feature type="binding site" evidence="12">
    <location>
        <position position="394"/>
    </location>
    <ligand>
        <name>ATP</name>
        <dbReference type="ChEBI" id="CHEBI:30616"/>
    </ligand>
</feature>
<dbReference type="PANTHER" id="PTHR10925">
    <property type="entry name" value="N-ACETYLTRANSFERASE 10"/>
    <property type="match status" value="1"/>
</dbReference>
<feature type="domain" description="TmcA/NAT10 N-terminal" evidence="14">
    <location>
        <begin position="5"/>
        <end position="159"/>
    </location>
</feature>
<dbReference type="GO" id="GO:1904812">
    <property type="term" value="P:rRNA acetylation involved in maturation of SSU-rRNA"/>
    <property type="evidence" value="ECO:0007669"/>
    <property type="project" value="TreeGrafter"/>
</dbReference>
<dbReference type="GO" id="GO:0051392">
    <property type="term" value="F:tRNA cytidine N4-acetyltransferase activity"/>
    <property type="evidence" value="ECO:0007669"/>
    <property type="project" value="UniProtKB-UniRule"/>
</dbReference>
<keyword evidence="3 12" id="KW-0808">Transferase</keyword>
<comment type="catalytic activity">
    <reaction evidence="10">
        <text>a cytidine in RNA + acetyl-CoA + ATP + H2O = an N(4)-acetylcytidine in RNA + ADP + phosphate + CoA + H(+)</text>
        <dbReference type="Rhea" id="RHEA:82211"/>
        <dbReference type="Rhea" id="RHEA-COMP:15704"/>
        <dbReference type="Rhea" id="RHEA-COMP:19834"/>
        <dbReference type="ChEBI" id="CHEBI:15377"/>
        <dbReference type="ChEBI" id="CHEBI:15378"/>
        <dbReference type="ChEBI" id="CHEBI:30616"/>
        <dbReference type="ChEBI" id="CHEBI:43474"/>
        <dbReference type="ChEBI" id="CHEBI:57287"/>
        <dbReference type="ChEBI" id="CHEBI:57288"/>
        <dbReference type="ChEBI" id="CHEBI:74900"/>
        <dbReference type="ChEBI" id="CHEBI:82748"/>
        <dbReference type="ChEBI" id="CHEBI:456216"/>
    </reaction>
</comment>
<feature type="domain" description="N-acetyltransferase" evidence="15">
    <location>
        <begin position="449"/>
        <end position="565"/>
    </location>
</feature>
<comment type="subcellular location">
    <subcellularLocation>
        <location evidence="12">Cytoplasm</location>
    </subcellularLocation>
</comment>
<dbReference type="SUPFAM" id="SSF52540">
    <property type="entry name" value="P-loop containing nucleoside triphosphate hydrolases"/>
    <property type="match status" value="1"/>
</dbReference>
<dbReference type="InterPro" id="IPR027417">
    <property type="entry name" value="P-loop_NTPase"/>
</dbReference>
<dbReference type="Pfam" id="PF05127">
    <property type="entry name" value="NAT10_TcmA_helicase"/>
    <property type="match status" value="1"/>
</dbReference>